<dbReference type="PATRIC" id="fig|755172.3.peg.1214"/>
<dbReference type="Proteomes" id="UP000070442">
    <property type="component" value="Unassembled WGS sequence"/>
</dbReference>
<keyword evidence="1" id="KW-1133">Transmembrane helix</keyword>
<gene>
    <name evidence="2" type="ORF">HMPREF1863_01250</name>
</gene>
<accession>A0A134ADK8</accession>
<dbReference type="EMBL" id="LSDG01000039">
    <property type="protein sequence ID" value="KXB65778.1"/>
    <property type="molecule type" value="Genomic_DNA"/>
</dbReference>
<proteinExistence type="predicted"/>
<dbReference type="RefSeq" id="WP_068368438.1">
    <property type="nucleotide sequence ID" value="NZ_KQ960181.1"/>
</dbReference>
<evidence type="ECO:0000256" key="1">
    <source>
        <dbReference type="SAM" id="Phobius"/>
    </source>
</evidence>
<dbReference type="STRING" id="755172.HMPREF1863_01250"/>
<feature type="transmembrane region" description="Helical" evidence="1">
    <location>
        <begin position="7"/>
        <end position="24"/>
    </location>
</feature>
<sequence>MKSKIRIFDILIVVACVASVILFANKINIAEGRTSAKGGEREADLTIVVPYMEKEIAEKIKVGAPFKDAPQSVTLGTITSVDREPLDEEDFTFNGKTLSVDKDRYEKVTLHVKAKGTETDKGILIGETNYFVGQSNTFSAGIVMLDQIRLSKIQYLGD</sequence>
<keyword evidence="3" id="KW-1185">Reference proteome</keyword>
<name>A0A134ADK8_9FIRM</name>
<evidence type="ECO:0000313" key="3">
    <source>
        <dbReference type="Proteomes" id="UP000070442"/>
    </source>
</evidence>
<organism evidence="2 3">
    <name type="scientific">Aedoeadaptatus coxii</name>
    <dbReference type="NCBI Taxonomy" id="755172"/>
    <lineage>
        <taxon>Bacteria</taxon>
        <taxon>Bacillati</taxon>
        <taxon>Bacillota</taxon>
        <taxon>Tissierellia</taxon>
        <taxon>Tissierellales</taxon>
        <taxon>Peptoniphilaceae</taxon>
        <taxon>Aedoeadaptatus</taxon>
    </lineage>
</organism>
<comment type="caution">
    <text evidence="2">The sequence shown here is derived from an EMBL/GenBank/DDBJ whole genome shotgun (WGS) entry which is preliminary data.</text>
</comment>
<reference evidence="3" key="1">
    <citation type="submission" date="2016-01" db="EMBL/GenBank/DDBJ databases">
        <authorList>
            <person name="Mitreva M."/>
            <person name="Pepin K.H."/>
            <person name="Mihindukulasuriya K.A."/>
            <person name="Fulton R."/>
            <person name="Fronick C."/>
            <person name="O'Laughlin M."/>
            <person name="Miner T."/>
            <person name="Herter B."/>
            <person name="Rosa B.A."/>
            <person name="Cordes M."/>
            <person name="Tomlinson C."/>
            <person name="Wollam A."/>
            <person name="Palsikar V.B."/>
            <person name="Mardis E.R."/>
            <person name="Wilson R.K."/>
        </authorList>
    </citation>
    <scope>NUCLEOTIDE SEQUENCE [LARGE SCALE GENOMIC DNA]</scope>
    <source>
        <strain evidence="3">DNF00729</strain>
    </source>
</reference>
<keyword evidence="1" id="KW-0472">Membrane</keyword>
<keyword evidence="1" id="KW-0812">Transmembrane</keyword>
<evidence type="ECO:0000313" key="2">
    <source>
        <dbReference type="EMBL" id="KXB65778.1"/>
    </source>
</evidence>
<dbReference type="OrthoDB" id="1696448at2"/>
<protein>
    <submittedName>
        <fullName evidence="2">Uncharacterized protein</fullName>
    </submittedName>
</protein>
<dbReference type="AlphaFoldDB" id="A0A134ADK8"/>